<keyword evidence="8 9" id="KW-0624">Polysaccharide degradation</keyword>
<comment type="catalytic activity">
    <reaction evidence="1 9">
        <text>Endohydrolysis of (1-&gt;4)-beta-D-xylosidic linkages in xylans.</text>
        <dbReference type="EC" id="3.2.1.8"/>
    </reaction>
</comment>
<comment type="caution">
    <text evidence="12">The sequence shown here is derived from an EMBL/GenBank/DDBJ whole genome shotgun (WGS) entry which is preliminary data.</text>
</comment>
<keyword evidence="7 9" id="KW-0326">Glycosidase</keyword>
<evidence type="ECO:0000256" key="7">
    <source>
        <dbReference type="ARBA" id="ARBA00023295"/>
    </source>
</evidence>
<evidence type="ECO:0000256" key="8">
    <source>
        <dbReference type="ARBA" id="ARBA00023326"/>
    </source>
</evidence>
<dbReference type="EMBL" id="JBHUEE010000003">
    <property type="protein sequence ID" value="MFD1717704.1"/>
    <property type="molecule type" value="Genomic_DNA"/>
</dbReference>
<dbReference type="Gene3D" id="3.20.20.80">
    <property type="entry name" value="Glycosidases"/>
    <property type="match status" value="1"/>
</dbReference>
<keyword evidence="5 9" id="KW-0378">Hydrolase</keyword>
<evidence type="ECO:0000259" key="11">
    <source>
        <dbReference type="PROSITE" id="PS51760"/>
    </source>
</evidence>
<comment type="similarity">
    <text evidence="2 9">Belongs to the glycosyl hydrolase 10 (cellulase F) family.</text>
</comment>
<evidence type="ECO:0000256" key="3">
    <source>
        <dbReference type="ARBA" id="ARBA00022651"/>
    </source>
</evidence>
<feature type="domain" description="GH10" evidence="11">
    <location>
        <begin position="68"/>
        <end position="370"/>
    </location>
</feature>
<dbReference type="PANTHER" id="PTHR31490:SF88">
    <property type="entry name" value="BETA-XYLANASE"/>
    <property type="match status" value="1"/>
</dbReference>
<sequence>MRTTTGTRLLCAVGLAVGALAVGAPAAAAPPGQDLPPGLAKQDSLAWLAPEGLEIGGAVAGGGHHLDQDYPPPFSEDEAYRDLLASEFTSLTPENQMKWDYIHPEPDVYDFEAADDIVAFAEENGQDVRGHTLVWHSQNPAWLEEGDYTAAELREILREHITTVVGRYAGQIDQWEVANEIFDDSGNLRTEENIWIRELGPGIIADAFRWAHEADPEAELFLNDYNVEGLNAKADAYYALVQDLLADDVPIHGMGMQAHLGTMYGYDTSLPQNIERFGDLGLTTAITELDVRMELPADGAPTPEQVAEQNEFYEFVLTSCLEAPSCESFTLWGASDLYSWVPHTFEGQGSATPWTEDLERKPAYCTLQQTLGQAQPGNRYAHHPAYAQCRDMLG</sequence>
<dbReference type="InterPro" id="IPR001000">
    <property type="entry name" value="GH10_dom"/>
</dbReference>
<evidence type="ECO:0000256" key="4">
    <source>
        <dbReference type="ARBA" id="ARBA00022729"/>
    </source>
</evidence>
<evidence type="ECO:0000313" key="12">
    <source>
        <dbReference type="EMBL" id="MFD1717704.1"/>
    </source>
</evidence>
<dbReference type="InterPro" id="IPR044846">
    <property type="entry name" value="GH10"/>
</dbReference>
<protein>
    <recommendedName>
        <fullName evidence="9">Beta-xylanase</fullName>
        <ecNumber evidence="9">3.2.1.8</ecNumber>
    </recommendedName>
</protein>
<dbReference type="SMART" id="SM00633">
    <property type="entry name" value="Glyco_10"/>
    <property type="match status" value="1"/>
</dbReference>
<dbReference type="Proteomes" id="UP001597277">
    <property type="component" value="Unassembled WGS sequence"/>
</dbReference>
<organism evidence="12 13">
    <name type="scientific">Georgenia deserti</name>
    <dbReference type="NCBI Taxonomy" id="2093781"/>
    <lineage>
        <taxon>Bacteria</taxon>
        <taxon>Bacillati</taxon>
        <taxon>Actinomycetota</taxon>
        <taxon>Actinomycetes</taxon>
        <taxon>Micrococcales</taxon>
        <taxon>Bogoriellaceae</taxon>
        <taxon>Georgenia</taxon>
    </lineage>
</organism>
<dbReference type="SUPFAM" id="SSF51445">
    <property type="entry name" value="(Trans)glycosidases"/>
    <property type="match status" value="1"/>
</dbReference>
<dbReference type="InterPro" id="IPR017853">
    <property type="entry name" value="GH"/>
</dbReference>
<keyword evidence="6 9" id="KW-0119">Carbohydrate metabolism</keyword>
<evidence type="ECO:0000256" key="10">
    <source>
        <dbReference type="SAM" id="SignalP"/>
    </source>
</evidence>
<proteinExistence type="inferred from homology"/>
<evidence type="ECO:0000256" key="2">
    <source>
        <dbReference type="ARBA" id="ARBA00007495"/>
    </source>
</evidence>
<keyword evidence="4 10" id="KW-0732">Signal</keyword>
<evidence type="ECO:0000256" key="9">
    <source>
        <dbReference type="RuleBase" id="RU361174"/>
    </source>
</evidence>
<reference evidence="13" key="1">
    <citation type="journal article" date="2019" name="Int. J. Syst. Evol. Microbiol.">
        <title>The Global Catalogue of Microorganisms (GCM) 10K type strain sequencing project: providing services to taxonomists for standard genome sequencing and annotation.</title>
        <authorList>
            <consortium name="The Broad Institute Genomics Platform"/>
            <consortium name="The Broad Institute Genome Sequencing Center for Infectious Disease"/>
            <person name="Wu L."/>
            <person name="Ma J."/>
        </authorList>
    </citation>
    <scope>NUCLEOTIDE SEQUENCE [LARGE SCALE GENOMIC DNA]</scope>
    <source>
        <strain evidence="13">JCM 17130</strain>
    </source>
</reference>
<name>A0ABW4L6Q2_9MICO</name>
<keyword evidence="13" id="KW-1185">Reference proteome</keyword>
<evidence type="ECO:0000313" key="13">
    <source>
        <dbReference type="Proteomes" id="UP001597277"/>
    </source>
</evidence>
<feature type="chain" id="PRO_5045261436" description="Beta-xylanase" evidence="10">
    <location>
        <begin position="29"/>
        <end position="394"/>
    </location>
</feature>
<dbReference type="EC" id="3.2.1.8" evidence="9"/>
<accession>A0ABW4L6Q2</accession>
<dbReference type="PANTHER" id="PTHR31490">
    <property type="entry name" value="GLYCOSYL HYDROLASE"/>
    <property type="match status" value="1"/>
</dbReference>
<evidence type="ECO:0000256" key="1">
    <source>
        <dbReference type="ARBA" id="ARBA00000681"/>
    </source>
</evidence>
<evidence type="ECO:0000256" key="5">
    <source>
        <dbReference type="ARBA" id="ARBA00022801"/>
    </source>
</evidence>
<keyword evidence="3" id="KW-0858">Xylan degradation</keyword>
<dbReference type="Pfam" id="PF00331">
    <property type="entry name" value="Glyco_hydro_10"/>
    <property type="match status" value="1"/>
</dbReference>
<evidence type="ECO:0000256" key="6">
    <source>
        <dbReference type="ARBA" id="ARBA00023277"/>
    </source>
</evidence>
<feature type="signal peptide" evidence="10">
    <location>
        <begin position="1"/>
        <end position="28"/>
    </location>
</feature>
<dbReference type="PRINTS" id="PR00134">
    <property type="entry name" value="GLHYDRLASE10"/>
</dbReference>
<dbReference type="RefSeq" id="WP_388004518.1">
    <property type="nucleotide sequence ID" value="NZ_JBHUEE010000003.1"/>
</dbReference>
<gene>
    <name evidence="12" type="ORF">ACFSE6_07655</name>
</gene>
<dbReference type="PROSITE" id="PS51760">
    <property type="entry name" value="GH10_2"/>
    <property type="match status" value="1"/>
</dbReference>